<feature type="domain" description="RRM" evidence="7">
    <location>
        <begin position="177"/>
        <end position="253"/>
    </location>
</feature>
<organism evidence="8 9">
    <name type="scientific">Streblomastix strix</name>
    <dbReference type="NCBI Taxonomy" id="222440"/>
    <lineage>
        <taxon>Eukaryota</taxon>
        <taxon>Metamonada</taxon>
        <taxon>Preaxostyla</taxon>
        <taxon>Oxymonadida</taxon>
        <taxon>Streblomastigidae</taxon>
        <taxon>Streblomastix</taxon>
    </lineage>
</organism>
<evidence type="ECO:0000313" key="8">
    <source>
        <dbReference type="EMBL" id="KAA6403196.1"/>
    </source>
</evidence>
<dbReference type="EMBL" id="SNRW01000128">
    <property type="protein sequence ID" value="KAA6403196.1"/>
    <property type="molecule type" value="Genomic_DNA"/>
</dbReference>
<dbReference type="Pfam" id="PF00076">
    <property type="entry name" value="RRM_1"/>
    <property type="match status" value="1"/>
</dbReference>
<dbReference type="PANTHER" id="PTHR48039:SF5">
    <property type="entry name" value="RNA-BINDING PROTEIN 28"/>
    <property type="match status" value="1"/>
</dbReference>
<dbReference type="GO" id="GO:0003729">
    <property type="term" value="F:mRNA binding"/>
    <property type="evidence" value="ECO:0007669"/>
    <property type="project" value="TreeGrafter"/>
</dbReference>
<feature type="compositionally biased region" description="Basic and acidic residues" evidence="6">
    <location>
        <begin position="263"/>
        <end position="278"/>
    </location>
</feature>
<dbReference type="InterPro" id="IPR000504">
    <property type="entry name" value="RRM_dom"/>
</dbReference>
<keyword evidence="2" id="KW-0677">Repeat</keyword>
<evidence type="ECO:0000256" key="4">
    <source>
        <dbReference type="ARBA" id="ARBA00023242"/>
    </source>
</evidence>
<gene>
    <name evidence="8" type="ORF">EZS28_001273</name>
</gene>
<dbReference type="Gene3D" id="3.30.70.330">
    <property type="match status" value="2"/>
</dbReference>
<dbReference type="PANTHER" id="PTHR48039">
    <property type="entry name" value="RNA-BINDING MOTIF PROTEIN 14B"/>
    <property type="match status" value="1"/>
</dbReference>
<dbReference type="InterPro" id="IPR016024">
    <property type="entry name" value="ARM-type_fold"/>
</dbReference>
<dbReference type="SUPFAM" id="SSF48371">
    <property type="entry name" value="ARM repeat"/>
    <property type="match status" value="1"/>
</dbReference>
<keyword evidence="4" id="KW-0539">Nucleus</keyword>
<comment type="caution">
    <text evidence="8">The sequence shown here is derived from an EMBL/GenBank/DDBJ whole genome shotgun (WGS) entry which is preliminary data.</text>
</comment>
<feature type="region of interest" description="Disordered" evidence="6">
    <location>
        <begin position="249"/>
        <end position="330"/>
    </location>
</feature>
<evidence type="ECO:0000256" key="6">
    <source>
        <dbReference type="SAM" id="MobiDB-lite"/>
    </source>
</evidence>
<dbReference type="AlphaFoldDB" id="A0A5J4X8T0"/>
<evidence type="ECO:0000313" key="9">
    <source>
        <dbReference type="Proteomes" id="UP000324800"/>
    </source>
</evidence>
<dbReference type="InterPro" id="IPR035979">
    <property type="entry name" value="RBD_domain_sf"/>
</dbReference>
<keyword evidence="3 5" id="KW-0694">RNA-binding</keyword>
<evidence type="ECO:0000256" key="2">
    <source>
        <dbReference type="ARBA" id="ARBA00022737"/>
    </source>
</evidence>
<evidence type="ECO:0000256" key="3">
    <source>
        <dbReference type="ARBA" id="ARBA00022884"/>
    </source>
</evidence>
<dbReference type="InterPro" id="IPR051945">
    <property type="entry name" value="RRM_MRD1_RNA_proc_ribogen"/>
</dbReference>
<accession>A0A5J4X8T0</accession>
<evidence type="ECO:0000256" key="1">
    <source>
        <dbReference type="ARBA" id="ARBA00004123"/>
    </source>
</evidence>
<dbReference type="InterPro" id="IPR012677">
    <property type="entry name" value="Nucleotide-bd_a/b_plait_sf"/>
</dbReference>
<dbReference type="GO" id="GO:0005634">
    <property type="term" value="C:nucleus"/>
    <property type="evidence" value="ECO:0007669"/>
    <property type="project" value="UniProtKB-SubCell"/>
</dbReference>
<dbReference type="OrthoDB" id="3800936at2759"/>
<comment type="subcellular location">
    <subcellularLocation>
        <location evidence="1">Nucleus</location>
    </subcellularLocation>
</comment>
<dbReference type="CDD" id="cd00590">
    <property type="entry name" value="RRM_SF"/>
    <property type="match status" value="1"/>
</dbReference>
<evidence type="ECO:0000259" key="7">
    <source>
        <dbReference type="PROSITE" id="PS50102"/>
    </source>
</evidence>
<sequence>MEQWGLVVKWNGDINMNELKELFTPLGLINLIIEKQGSENTENQAFASFISEEATQNAYKETEGTVITNQVIEIEQNNSTITLHNLRSKISTEKIFYFFKDFKILSINIQYILGSYNGFVTATVQFKDENTAYNAYLFANNSKLQGNIIAAVPGSETLQLSLVVQQTKLKSSKKDKRILIIENLSLNTTHETLMKVFSGFDVKDVQIPGNQPENQPRFGFAFFSTKNNAKKAKEGLNGTSIDGSIVKIRKRDSNDQESDVNDIIEKEDKSIKNEQRQENDEEDEEDDDDDDDDDEEEEDDDDDDDDSSSSSDSDSEDNQHDLSINYPLDNQIPQEYKFTSPELEDIKFICDQTGISKSGGIAIYLSNDKDIIKAISEYNINITQ</sequence>
<dbReference type="SMART" id="SM00360">
    <property type="entry name" value="RRM"/>
    <property type="match status" value="3"/>
</dbReference>
<proteinExistence type="predicted"/>
<protein>
    <recommendedName>
        <fullName evidence="7">RRM domain-containing protein</fullName>
    </recommendedName>
</protein>
<reference evidence="8 9" key="1">
    <citation type="submission" date="2019-03" db="EMBL/GenBank/DDBJ databases">
        <title>Single cell metagenomics reveals metabolic interactions within the superorganism composed of flagellate Streblomastix strix and complex community of Bacteroidetes bacteria on its surface.</title>
        <authorList>
            <person name="Treitli S.C."/>
            <person name="Kolisko M."/>
            <person name="Husnik F."/>
            <person name="Keeling P."/>
            <person name="Hampl V."/>
        </authorList>
    </citation>
    <scope>NUCLEOTIDE SEQUENCE [LARGE SCALE GENOMIC DNA]</scope>
    <source>
        <strain evidence="8">ST1C</strain>
    </source>
</reference>
<dbReference type="Proteomes" id="UP000324800">
    <property type="component" value="Unassembled WGS sequence"/>
</dbReference>
<dbReference type="SUPFAM" id="SSF54928">
    <property type="entry name" value="RNA-binding domain, RBD"/>
    <property type="match status" value="2"/>
</dbReference>
<name>A0A5J4X8T0_9EUKA</name>
<evidence type="ECO:0000256" key="5">
    <source>
        <dbReference type="PROSITE-ProRule" id="PRU00176"/>
    </source>
</evidence>
<dbReference type="PROSITE" id="PS50102">
    <property type="entry name" value="RRM"/>
    <property type="match status" value="1"/>
</dbReference>
<feature type="compositionally biased region" description="Acidic residues" evidence="6">
    <location>
        <begin position="279"/>
        <end position="307"/>
    </location>
</feature>